<dbReference type="AlphaFoldDB" id="D9TI22"/>
<keyword evidence="2" id="KW-0812">Transmembrane</keyword>
<dbReference type="RefSeq" id="WP_013289660.1">
    <property type="nucleotide sequence ID" value="NC_014392.1"/>
</dbReference>
<proteinExistence type="predicted"/>
<name>D9TI22_CALOO</name>
<evidence type="ECO:0000313" key="3">
    <source>
        <dbReference type="EMBL" id="ADL41654.1"/>
    </source>
</evidence>
<keyword evidence="4" id="KW-1185">Reference proteome</keyword>
<reference evidence="3 4" key="1">
    <citation type="journal article" date="2010" name="J. Bacteriol.">
        <title>Complete genome sequence of the cellulolytic thermophile Caldicellulosiruptor obsidiansis OB47T.</title>
        <authorList>
            <person name="Elkins J.G."/>
            <person name="Lochner A."/>
            <person name="Hamilton-Brehm S.D."/>
            <person name="Davenport K.W."/>
            <person name="Podar M."/>
            <person name="Brown S.D."/>
            <person name="Land M.L."/>
            <person name="Hauser L.J."/>
            <person name="Klingeman D.M."/>
            <person name="Raman B."/>
            <person name="Goodwin L.A."/>
            <person name="Tapia R."/>
            <person name="Meincke L.J."/>
            <person name="Detter J.C."/>
            <person name="Bruce D.C."/>
            <person name="Han C.S."/>
            <person name="Palumbo A.V."/>
            <person name="Cottingham R.W."/>
            <person name="Keller M."/>
            <person name="Graham D.E."/>
        </authorList>
    </citation>
    <scope>NUCLEOTIDE SEQUENCE [LARGE SCALE GENOMIC DNA]</scope>
    <source>
        <strain evidence="4">ATCC BAA-2073 / strain OB47</strain>
    </source>
</reference>
<dbReference type="GO" id="GO:0005886">
    <property type="term" value="C:plasma membrane"/>
    <property type="evidence" value="ECO:0007669"/>
    <property type="project" value="UniProtKB-SubCell"/>
</dbReference>
<evidence type="ECO:0000313" key="4">
    <source>
        <dbReference type="Proteomes" id="UP000000347"/>
    </source>
</evidence>
<keyword evidence="2" id="KW-0472">Membrane</keyword>
<evidence type="ECO:0000256" key="1">
    <source>
        <dbReference type="SAM" id="Coils"/>
    </source>
</evidence>
<feature type="coiled-coil region" evidence="1">
    <location>
        <begin position="48"/>
        <end position="129"/>
    </location>
</feature>
<accession>D9TI22</accession>
<protein>
    <submittedName>
        <fullName evidence="3">Uncharacterized protein</fullName>
    </submittedName>
</protein>
<feature type="transmembrane region" description="Helical" evidence="2">
    <location>
        <begin position="308"/>
        <end position="329"/>
    </location>
</feature>
<evidence type="ECO:0000256" key="2">
    <source>
        <dbReference type="SAM" id="Phobius"/>
    </source>
</evidence>
<sequence>MDFKKFFRLQLFRYIKSKFLFLIFVILFFLQFGGWFITYLDTDYNRQLVFKENKLVELRSKFENAKKRNLKEVDITYYEKEIKNLESEIKELELIKKYLGKKEFIQTKIQELKNNINLYKNNNDLKQTNQLAVELLYYERLLKEKIYKPKNFIAIENVWISNTMGFRWMDVFFGFIIIALCIATLFGDDLKKGYIKMLFPNYRIKREKLYIYNIICEVIIFLLIFTISVIVFSALIYVLFKRKFDIKMPYFTIYGLQTWGNSVIVSPEKTTFDSCLIGFLKLFVVYSLITVMLITLYKMLYTILANDYFVLGVVIFLKMVNSILPKLGIERKYLLINPLTYTDGWGIVTKSLSLDYNVLIGNSLIYIMIIVCYTLVFIIIGLIIFRKKNFY</sequence>
<feature type="transmembrane region" description="Helical" evidence="2">
    <location>
        <begin position="20"/>
        <end position="40"/>
    </location>
</feature>
<keyword evidence="1" id="KW-0175">Coiled coil</keyword>
<dbReference type="GO" id="GO:0140359">
    <property type="term" value="F:ABC-type transporter activity"/>
    <property type="evidence" value="ECO:0007669"/>
    <property type="project" value="InterPro"/>
</dbReference>
<feature type="transmembrane region" description="Helical" evidence="2">
    <location>
        <begin position="171"/>
        <end position="188"/>
    </location>
</feature>
<feature type="transmembrane region" description="Helical" evidence="2">
    <location>
        <begin position="276"/>
        <end position="296"/>
    </location>
</feature>
<dbReference type="EMBL" id="CP002164">
    <property type="protein sequence ID" value="ADL41654.1"/>
    <property type="molecule type" value="Genomic_DNA"/>
</dbReference>
<keyword evidence="2" id="KW-1133">Transmembrane helix</keyword>
<dbReference type="HOGENOM" id="CLU_705314_0_0_9"/>
<feature type="transmembrane region" description="Helical" evidence="2">
    <location>
        <begin position="209"/>
        <end position="240"/>
    </location>
</feature>
<organism evidence="3 4">
    <name type="scientific">Caldicellulosiruptor obsidiansis (strain ATCC BAA-2073 / JCM 16842 / OB47)</name>
    <dbReference type="NCBI Taxonomy" id="608506"/>
    <lineage>
        <taxon>Bacteria</taxon>
        <taxon>Bacillati</taxon>
        <taxon>Bacillota</taxon>
        <taxon>Bacillota incertae sedis</taxon>
        <taxon>Caldicellulosiruptorales</taxon>
        <taxon>Caldicellulosiruptoraceae</taxon>
        <taxon>Caldicellulosiruptor</taxon>
    </lineage>
</organism>
<dbReference type="KEGG" id="cob:COB47_0310"/>
<gene>
    <name evidence="3" type="ordered locus">COB47_0310</name>
</gene>
<dbReference type="STRING" id="608506.COB47_0310"/>
<feature type="transmembrane region" description="Helical" evidence="2">
    <location>
        <begin position="364"/>
        <end position="385"/>
    </location>
</feature>
<dbReference type="Proteomes" id="UP000000347">
    <property type="component" value="Chromosome"/>
</dbReference>